<evidence type="ECO:0000256" key="12">
    <source>
        <dbReference type="ARBA" id="ARBA00023163"/>
    </source>
</evidence>
<feature type="domain" description="PHD-type" evidence="16">
    <location>
        <begin position="329"/>
        <end position="380"/>
    </location>
</feature>
<feature type="domain" description="SAMD1-like winged helix (WH)" evidence="17">
    <location>
        <begin position="4"/>
        <end position="80"/>
    </location>
</feature>
<keyword evidence="7 14" id="KW-0863">Zinc-finger</keyword>
<dbReference type="EMBL" id="HBUF01389765">
    <property type="protein sequence ID" value="CAG6733409.1"/>
    <property type="molecule type" value="Transcribed_RNA"/>
</dbReference>
<dbReference type="GO" id="GO:0016740">
    <property type="term" value="F:transferase activity"/>
    <property type="evidence" value="ECO:0007669"/>
    <property type="project" value="UniProtKB-KW"/>
</dbReference>
<feature type="region of interest" description="Disordered" evidence="15">
    <location>
        <begin position="158"/>
        <end position="183"/>
    </location>
</feature>
<feature type="compositionally biased region" description="Polar residues" evidence="15">
    <location>
        <begin position="380"/>
        <end position="389"/>
    </location>
</feature>
<name>A0A8D9DZ75_9HEMI</name>
<evidence type="ECO:0000256" key="1">
    <source>
        <dbReference type="ARBA" id="ARBA00004123"/>
    </source>
</evidence>
<dbReference type="PROSITE" id="PS50016">
    <property type="entry name" value="ZF_PHD_2"/>
    <property type="match status" value="1"/>
</dbReference>
<keyword evidence="9" id="KW-0832">Ubl conjugation</keyword>
<evidence type="ECO:0000256" key="6">
    <source>
        <dbReference type="ARBA" id="ARBA00022737"/>
    </source>
</evidence>
<evidence type="ECO:0000256" key="14">
    <source>
        <dbReference type="PROSITE-ProRule" id="PRU00146"/>
    </source>
</evidence>
<evidence type="ECO:0000256" key="15">
    <source>
        <dbReference type="SAM" id="MobiDB-lite"/>
    </source>
</evidence>
<dbReference type="InterPro" id="IPR013083">
    <property type="entry name" value="Znf_RING/FYVE/PHD"/>
</dbReference>
<dbReference type="InterPro" id="IPR019786">
    <property type="entry name" value="Zinc_finger_PHD-type_CS"/>
</dbReference>
<sequence length="721" mass="78282">MKEGHDQSTEQWFKWILLAVRKIRGQKQRPTSDRICNVVRQHHKCSNEVIKEYIEKCVQAKLILKILNKGDYTYKDPTSRNVKLLCVSKNTNLLSSLMRAVRSLNDTSLKSIEQYLLTNYEVEVDGNIDFVEKLKVAAKTGIERGYLVLDGKQYKAVKQPSGSSSDTSRKCRSLGGVGETSTDEVSDFPDGAVGATLNIIKPARIKKRKLLLPKQSKLKKQSVLKRTLQNKLQRGRSGLKAGTNKLKVLNKKLLASTHRNKKQLLESPKKSVAVCSQCLGTAVKNNSGLPEELSSCSICGSSVHVSCVSNASELTGVLELGNVWCCEDCQSCNQCGNSSDDQVCLVKCYSCDVYYHIICLQPPLERRQKVSWKCSSCLESGTSGVSPVKSTPGRARASLTTSFRERRKQLKQQRLAAKGTPLKKGKRASAGVDLSVSEDGNVPYSPSFAFPSPTGLGLDEESHNISREKQKFFRSCPMSFYRGGRKSGLGSSTPSSDPSPSPASVSLPHPPHPKSLPAGSSMATLISNISKSYLARPRRPFTKHTLDKHQEEGGGELWGFAAAAACQAPLPVTSFIKPPTLSQLTPPHPSPYSSIVKPSVINFDAIKSSTLKPPTLTFDEIRNSKTVGGLLPRLGGLFNGAGQASCSFHTMGLFPSTKSPDPPPPAPTPTPVESRPSHSNPYKFPNDPDPSSSVLSSSCSSSSSTTGYNTCIVGALFLLYT</sequence>
<evidence type="ECO:0000256" key="2">
    <source>
        <dbReference type="ARBA" id="ARBA00022491"/>
    </source>
</evidence>
<evidence type="ECO:0000256" key="10">
    <source>
        <dbReference type="ARBA" id="ARBA00022853"/>
    </source>
</evidence>
<evidence type="ECO:0000256" key="13">
    <source>
        <dbReference type="ARBA" id="ARBA00023242"/>
    </source>
</evidence>
<dbReference type="GO" id="GO:0003677">
    <property type="term" value="F:DNA binding"/>
    <property type="evidence" value="ECO:0007669"/>
    <property type="project" value="InterPro"/>
</dbReference>
<dbReference type="InterPro" id="IPR001965">
    <property type="entry name" value="Znf_PHD"/>
</dbReference>
<keyword evidence="12" id="KW-0804">Transcription</keyword>
<feature type="region of interest" description="Disordered" evidence="15">
    <location>
        <begin position="484"/>
        <end position="520"/>
    </location>
</feature>
<dbReference type="Gene3D" id="3.30.40.10">
    <property type="entry name" value="Zinc/RING finger domain, C3HC4 (zinc finger)"/>
    <property type="match status" value="1"/>
</dbReference>
<dbReference type="InterPro" id="IPR019787">
    <property type="entry name" value="Znf_PHD-finger"/>
</dbReference>
<feature type="compositionally biased region" description="Low complexity" evidence="15">
    <location>
        <begin position="691"/>
        <end position="704"/>
    </location>
</feature>
<accession>A0A8D9DZ75</accession>
<keyword evidence="11" id="KW-0805">Transcription regulation</keyword>
<keyword evidence="2" id="KW-0678">Repressor</keyword>
<feature type="region of interest" description="Disordered" evidence="15">
    <location>
        <begin position="652"/>
        <end position="706"/>
    </location>
</feature>
<dbReference type="AlphaFoldDB" id="A0A8D9DZ75"/>
<feature type="compositionally biased region" description="Pro residues" evidence="15">
    <location>
        <begin position="660"/>
        <end position="670"/>
    </location>
</feature>
<reference evidence="18" key="1">
    <citation type="submission" date="2021-05" db="EMBL/GenBank/DDBJ databases">
        <authorList>
            <person name="Alioto T."/>
            <person name="Alioto T."/>
            <person name="Gomez Garrido J."/>
        </authorList>
    </citation>
    <scope>NUCLEOTIDE SEQUENCE</scope>
</reference>
<feature type="compositionally biased region" description="Low complexity" evidence="15">
    <location>
        <begin position="491"/>
        <end position="507"/>
    </location>
</feature>
<dbReference type="Pfam" id="PF21524">
    <property type="entry name" value="SAMD1_WH"/>
    <property type="match status" value="1"/>
</dbReference>
<feature type="region of interest" description="Disordered" evidence="15">
    <location>
        <begin position="380"/>
        <end position="432"/>
    </location>
</feature>
<dbReference type="PANTHER" id="PTHR45888">
    <property type="entry name" value="HL01030P-RELATED"/>
    <property type="match status" value="1"/>
</dbReference>
<dbReference type="SMART" id="SM00249">
    <property type="entry name" value="PHD"/>
    <property type="match status" value="2"/>
</dbReference>
<evidence type="ECO:0000259" key="16">
    <source>
        <dbReference type="PROSITE" id="PS50016"/>
    </source>
</evidence>
<evidence type="ECO:0000256" key="9">
    <source>
        <dbReference type="ARBA" id="ARBA00022843"/>
    </source>
</evidence>
<keyword evidence="13" id="KW-0539">Nucleus</keyword>
<evidence type="ECO:0000313" key="18">
    <source>
        <dbReference type="EMBL" id="CAG6733409.1"/>
    </source>
</evidence>
<evidence type="ECO:0000256" key="11">
    <source>
        <dbReference type="ARBA" id="ARBA00023015"/>
    </source>
</evidence>
<dbReference type="PANTHER" id="PTHR45888:SF4">
    <property type="entry name" value="PHD FINGER PROTEIN 10"/>
    <property type="match status" value="1"/>
</dbReference>
<dbReference type="InterPro" id="IPR011011">
    <property type="entry name" value="Znf_FYVE_PHD"/>
</dbReference>
<proteinExistence type="predicted"/>
<keyword evidence="10" id="KW-0156">Chromatin regulator</keyword>
<evidence type="ECO:0000259" key="17">
    <source>
        <dbReference type="PROSITE" id="PS52014"/>
    </source>
</evidence>
<comment type="subcellular location">
    <subcellularLocation>
        <location evidence="1">Nucleus</location>
    </subcellularLocation>
</comment>
<keyword evidence="8" id="KW-0862">Zinc</keyword>
<protein>
    <submittedName>
        <fullName evidence="18">Histone acetyltransferase KAT6B</fullName>
    </submittedName>
</protein>
<evidence type="ECO:0000256" key="8">
    <source>
        <dbReference type="ARBA" id="ARBA00022833"/>
    </source>
</evidence>
<evidence type="ECO:0000256" key="7">
    <source>
        <dbReference type="ARBA" id="ARBA00022771"/>
    </source>
</evidence>
<keyword evidence="18" id="KW-0808">Transferase</keyword>
<keyword evidence="3" id="KW-1017">Isopeptide bond</keyword>
<keyword evidence="5" id="KW-0479">Metal-binding</keyword>
<dbReference type="GO" id="GO:0005634">
    <property type="term" value="C:nucleus"/>
    <property type="evidence" value="ECO:0007669"/>
    <property type="project" value="UniProtKB-SubCell"/>
</dbReference>
<keyword evidence="4" id="KW-0597">Phosphoprotein</keyword>
<dbReference type="GO" id="GO:0006325">
    <property type="term" value="P:chromatin organization"/>
    <property type="evidence" value="ECO:0007669"/>
    <property type="project" value="UniProtKB-KW"/>
</dbReference>
<evidence type="ECO:0000256" key="5">
    <source>
        <dbReference type="ARBA" id="ARBA00022723"/>
    </source>
</evidence>
<dbReference type="SUPFAM" id="SSF57903">
    <property type="entry name" value="FYVE/PHD zinc finger"/>
    <property type="match status" value="1"/>
</dbReference>
<dbReference type="GO" id="GO:0008270">
    <property type="term" value="F:zinc ion binding"/>
    <property type="evidence" value="ECO:0007669"/>
    <property type="project" value="UniProtKB-KW"/>
</dbReference>
<organism evidence="18">
    <name type="scientific">Cacopsylla melanoneura</name>
    <dbReference type="NCBI Taxonomy" id="428564"/>
    <lineage>
        <taxon>Eukaryota</taxon>
        <taxon>Metazoa</taxon>
        <taxon>Ecdysozoa</taxon>
        <taxon>Arthropoda</taxon>
        <taxon>Hexapoda</taxon>
        <taxon>Insecta</taxon>
        <taxon>Pterygota</taxon>
        <taxon>Neoptera</taxon>
        <taxon>Paraneoptera</taxon>
        <taxon>Hemiptera</taxon>
        <taxon>Sternorrhyncha</taxon>
        <taxon>Psylloidea</taxon>
        <taxon>Psyllidae</taxon>
        <taxon>Psyllinae</taxon>
        <taxon>Cacopsylla</taxon>
    </lineage>
</organism>
<dbReference type="Pfam" id="PF00628">
    <property type="entry name" value="PHD"/>
    <property type="match status" value="1"/>
</dbReference>
<dbReference type="PROSITE" id="PS01359">
    <property type="entry name" value="ZF_PHD_1"/>
    <property type="match status" value="1"/>
</dbReference>
<dbReference type="PROSITE" id="PS52014">
    <property type="entry name" value="SAMD1_WH"/>
    <property type="match status" value="1"/>
</dbReference>
<keyword evidence="6" id="KW-0677">Repeat</keyword>
<evidence type="ECO:0000256" key="3">
    <source>
        <dbReference type="ARBA" id="ARBA00022499"/>
    </source>
</evidence>
<evidence type="ECO:0000256" key="4">
    <source>
        <dbReference type="ARBA" id="ARBA00022553"/>
    </source>
</evidence>
<dbReference type="InterPro" id="IPR048589">
    <property type="entry name" value="SAMD1-like_WH"/>
</dbReference>